<dbReference type="InterPro" id="IPR051159">
    <property type="entry name" value="Hexapeptide_acetyltransf"/>
</dbReference>
<dbReference type="Gene3D" id="2.160.10.10">
    <property type="entry name" value="Hexapeptide repeat proteins"/>
    <property type="match status" value="1"/>
</dbReference>
<dbReference type="CDD" id="cd04647">
    <property type="entry name" value="LbH_MAT_like"/>
    <property type="match status" value="1"/>
</dbReference>
<reference evidence="3 4" key="1">
    <citation type="submission" date="2017-11" db="EMBL/GenBank/DDBJ databases">
        <title>Isolation and Characterization of Methanofollis Species from Methane Seep Offshore SW Taiwan.</title>
        <authorList>
            <person name="Teng N.-H."/>
            <person name="Lai M.-C."/>
            <person name="Chen S.-C."/>
        </authorList>
    </citation>
    <scope>NUCLEOTIDE SEQUENCE [LARGE SCALE GENOMIC DNA]</scope>
    <source>
        <strain evidence="3 4">FWC-SCC2</strain>
    </source>
</reference>
<evidence type="ECO:0000313" key="4">
    <source>
        <dbReference type="Proteomes" id="UP000292580"/>
    </source>
</evidence>
<evidence type="ECO:0000313" key="3">
    <source>
        <dbReference type="EMBL" id="TAJ43725.1"/>
    </source>
</evidence>
<dbReference type="InterPro" id="IPR001451">
    <property type="entry name" value="Hexapep"/>
</dbReference>
<dbReference type="EMBL" id="PGCL01000004">
    <property type="protein sequence ID" value="TAJ43725.1"/>
    <property type="molecule type" value="Genomic_DNA"/>
</dbReference>
<gene>
    <name evidence="3" type="ORF">CUJ86_10290</name>
</gene>
<keyword evidence="2 3" id="KW-0808">Transferase</keyword>
<sequence>MAQTITQIRGLLSYIGSCHLLFKRVRRYVLMHLYNPLFGAHGRNFSFDPDGEYYFENIFVGDDVSLGSRPTLIASRSSIHIGNKVMFGPEVTIRGGNHNTTFIGKYMIDVRDVDKRPEDDLGVVIDDDVWIGTRAIILHGVTVGRGAIVAAGAVVTRSVPPYSVVAGVPAKVIKFRWDVDTILRHEETLYPIEKRFSRKYLEKIQNEQRLMGRVK</sequence>
<organism evidence="3 4">
    <name type="scientific">Methanofollis fontis</name>
    <dbReference type="NCBI Taxonomy" id="2052832"/>
    <lineage>
        <taxon>Archaea</taxon>
        <taxon>Methanobacteriati</taxon>
        <taxon>Methanobacteriota</taxon>
        <taxon>Stenosarchaea group</taxon>
        <taxon>Methanomicrobia</taxon>
        <taxon>Methanomicrobiales</taxon>
        <taxon>Methanomicrobiaceae</taxon>
        <taxon>Methanofollis</taxon>
    </lineage>
</organism>
<dbReference type="Proteomes" id="UP000292580">
    <property type="component" value="Unassembled WGS sequence"/>
</dbReference>
<dbReference type="PANTHER" id="PTHR23416">
    <property type="entry name" value="SIALIC ACID SYNTHASE-RELATED"/>
    <property type="match status" value="1"/>
</dbReference>
<dbReference type="Pfam" id="PF00132">
    <property type="entry name" value="Hexapep"/>
    <property type="match status" value="1"/>
</dbReference>
<dbReference type="InterPro" id="IPR018357">
    <property type="entry name" value="Hexapep_transf_CS"/>
</dbReference>
<dbReference type="PANTHER" id="PTHR23416:SF23">
    <property type="entry name" value="ACETYLTRANSFERASE C18B11.09C-RELATED"/>
    <property type="match status" value="1"/>
</dbReference>
<dbReference type="GO" id="GO:0005829">
    <property type="term" value="C:cytosol"/>
    <property type="evidence" value="ECO:0007669"/>
    <property type="project" value="TreeGrafter"/>
</dbReference>
<evidence type="ECO:0000256" key="2">
    <source>
        <dbReference type="ARBA" id="ARBA00022679"/>
    </source>
</evidence>
<comment type="similarity">
    <text evidence="1">Belongs to the transferase hexapeptide repeat family.</text>
</comment>
<keyword evidence="4" id="KW-1185">Reference proteome</keyword>
<dbReference type="InterPro" id="IPR011004">
    <property type="entry name" value="Trimer_LpxA-like_sf"/>
</dbReference>
<dbReference type="AlphaFoldDB" id="A0A483CW23"/>
<dbReference type="SUPFAM" id="SSF51161">
    <property type="entry name" value="Trimeric LpxA-like enzymes"/>
    <property type="match status" value="1"/>
</dbReference>
<evidence type="ECO:0000256" key="1">
    <source>
        <dbReference type="ARBA" id="ARBA00007274"/>
    </source>
</evidence>
<dbReference type="GO" id="GO:0008374">
    <property type="term" value="F:O-acyltransferase activity"/>
    <property type="evidence" value="ECO:0007669"/>
    <property type="project" value="TreeGrafter"/>
</dbReference>
<accession>A0A483CW23</accession>
<protein>
    <submittedName>
        <fullName evidence="3">Galactoside O-acetyltransferase</fullName>
    </submittedName>
</protein>
<proteinExistence type="inferred from homology"/>
<dbReference type="PROSITE" id="PS00101">
    <property type="entry name" value="HEXAPEP_TRANSFERASES"/>
    <property type="match status" value="1"/>
</dbReference>
<dbReference type="RefSeq" id="WP_130647484.1">
    <property type="nucleotide sequence ID" value="NZ_PGCL01000004.1"/>
</dbReference>
<comment type="caution">
    <text evidence="3">The sequence shown here is derived from an EMBL/GenBank/DDBJ whole genome shotgun (WGS) entry which is preliminary data.</text>
</comment>
<name>A0A483CW23_9EURY</name>